<dbReference type="InterPro" id="IPR003661">
    <property type="entry name" value="HisK_dim/P_dom"/>
</dbReference>
<feature type="domain" description="PAC" evidence="14">
    <location>
        <begin position="384"/>
        <end position="438"/>
    </location>
</feature>
<dbReference type="InterPro" id="IPR036890">
    <property type="entry name" value="HATPase_C_sf"/>
</dbReference>
<keyword evidence="4 9" id="KW-0597">Phosphoprotein</keyword>
<dbReference type="NCBIfam" id="TIGR00229">
    <property type="entry name" value="sensory_box"/>
    <property type="match status" value="2"/>
</dbReference>
<dbReference type="PROSITE" id="PS50110">
    <property type="entry name" value="RESPONSE_REGULATORY"/>
    <property type="match status" value="1"/>
</dbReference>
<dbReference type="STRING" id="1122930.SAMN02745168_2509"/>
<feature type="domain" description="Histidine kinase" evidence="11">
    <location>
        <begin position="456"/>
        <end position="673"/>
    </location>
</feature>
<dbReference type="InterPro" id="IPR036097">
    <property type="entry name" value="HisK_dim/P_sf"/>
</dbReference>
<dbReference type="Gene3D" id="1.10.287.130">
    <property type="match status" value="1"/>
</dbReference>
<evidence type="ECO:0000259" key="14">
    <source>
        <dbReference type="PROSITE" id="PS50113"/>
    </source>
</evidence>
<dbReference type="SMART" id="SM00387">
    <property type="entry name" value="HATPase_c"/>
    <property type="match status" value="1"/>
</dbReference>
<evidence type="ECO:0000256" key="5">
    <source>
        <dbReference type="ARBA" id="ARBA00022679"/>
    </source>
</evidence>
<feature type="domain" description="PAC" evidence="14">
    <location>
        <begin position="139"/>
        <end position="191"/>
    </location>
</feature>
<dbReference type="Pfam" id="PF00072">
    <property type="entry name" value="Response_reg"/>
    <property type="match status" value="1"/>
</dbReference>
<keyword evidence="16" id="KW-1185">Reference proteome</keyword>
<dbReference type="FunFam" id="1.10.287.130:FF:000001">
    <property type="entry name" value="Two-component sensor histidine kinase"/>
    <property type="match status" value="1"/>
</dbReference>
<evidence type="ECO:0000259" key="12">
    <source>
        <dbReference type="PROSITE" id="PS50110"/>
    </source>
</evidence>
<evidence type="ECO:0000259" key="11">
    <source>
        <dbReference type="PROSITE" id="PS50109"/>
    </source>
</evidence>
<comment type="function">
    <text evidence="8">May play the central regulatory role in sporulation. It may be an element of the effector pathway responsible for the activation of sporulation genes in response to nutritional stress. Spo0A may act in concert with spo0H (a sigma factor) to control the expression of some genes that are critical to the sporulation process.</text>
</comment>
<evidence type="ECO:0000256" key="3">
    <source>
        <dbReference type="ARBA" id="ARBA00018672"/>
    </source>
</evidence>
<evidence type="ECO:0000256" key="7">
    <source>
        <dbReference type="ARBA" id="ARBA00023012"/>
    </source>
</evidence>
<feature type="domain" description="PAS" evidence="13">
    <location>
        <begin position="192"/>
        <end position="262"/>
    </location>
</feature>
<evidence type="ECO:0000256" key="1">
    <source>
        <dbReference type="ARBA" id="ARBA00000085"/>
    </source>
</evidence>
<dbReference type="AlphaFoldDB" id="A0A1W2C1L3"/>
<dbReference type="PROSITE" id="PS50109">
    <property type="entry name" value="HIS_KIN"/>
    <property type="match status" value="1"/>
</dbReference>
<dbReference type="GO" id="GO:0006355">
    <property type="term" value="P:regulation of DNA-templated transcription"/>
    <property type="evidence" value="ECO:0007669"/>
    <property type="project" value="InterPro"/>
</dbReference>
<keyword evidence="7" id="KW-0902">Two-component regulatory system</keyword>
<dbReference type="Gene3D" id="3.40.50.2300">
    <property type="match status" value="1"/>
</dbReference>
<evidence type="ECO:0000256" key="9">
    <source>
        <dbReference type="PROSITE-ProRule" id="PRU00169"/>
    </source>
</evidence>
<dbReference type="PANTHER" id="PTHR43547:SF2">
    <property type="entry name" value="HYBRID SIGNAL TRANSDUCTION HISTIDINE KINASE C"/>
    <property type="match status" value="1"/>
</dbReference>
<dbReference type="InterPro" id="IPR005467">
    <property type="entry name" value="His_kinase_dom"/>
</dbReference>
<dbReference type="PROSITE" id="PS50112">
    <property type="entry name" value="PAS"/>
    <property type="match status" value="2"/>
</dbReference>
<feature type="modified residue" description="4-aspartylphosphate" evidence="9">
    <location>
        <position position="743"/>
    </location>
</feature>
<evidence type="ECO:0000256" key="6">
    <source>
        <dbReference type="ARBA" id="ARBA00022777"/>
    </source>
</evidence>
<dbReference type="SUPFAM" id="SSF55785">
    <property type="entry name" value="PYP-like sensor domain (PAS domain)"/>
    <property type="match status" value="3"/>
</dbReference>
<dbReference type="SMART" id="SM00388">
    <property type="entry name" value="HisKA"/>
    <property type="match status" value="1"/>
</dbReference>
<dbReference type="SMART" id="SM00091">
    <property type="entry name" value="PAS"/>
    <property type="match status" value="3"/>
</dbReference>
<name>A0A1W2C1L3_9FIRM</name>
<evidence type="ECO:0000313" key="15">
    <source>
        <dbReference type="EMBL" id="SMC78971.1"/>
    </source>
</evidence>
<gene>
    <name evidence="15" type="ORF">SAMN02745168_2509</name>
</gene>
<dbReference type="GO" id="GO:0000155">
    <property type="term" value="F:phosphorelay sensor kinase activity"/>
    <property type="evidence" value="ECO:0007669"/>
    <property type="project" value="InterPro"/>
</dbReference>
<dbReference type="InterPro" id="IPR001789">
    <property type="entry name" value="Sig_transdc_resp-reg_receiver"/>
</dbReference>
<sequence length="813" mass="90880">MKSEDRKETAAGNRTHQGEEPADPIRMTSGHSAETIPTLLDSFLFSHEFMSSNGINQNHVSAFSAVLNLIPFSIVFIDAKDETFCFINKRGLELYKADYTGQTLQFHIDRIKFYTPDGKQLGPTDAPVYRSLKHRETIHNRELILRNEFGDVYCLLVSSAPIYDSGGNVVRAVTTFEDISKLKKIQNLLDSSEIRYRTIVETANEGICWTDSKGVITYINDILASSLGYRPEELIGRHYFDFVLPEDMEKAMTYWKERLAGSSLRFDFRIGKRGGGFIWVIASSTSIRDPEGNYLGSLTMYTDITERKRMEDGLAFHSHVLENVQEAICALDKNYRITYWNEAAERMYGWTAQEAVGKYLANVLNVVIKNASVKEITRKLGENSQINMDMVHYHKNGSAIQVYIHLYAIKNPDGNISEIIASLQDITERKKAEEILIRSEQHLRKNEKMKDDFISLLSHELRNPMAAISAGIELLDLAEKDDKYRETLEVMRRQTEQLGQIVSDLMDVSRLIRSKIKLHIVNTELNGLMLSIAKSYRSLFEKKRVSFHVRLESGPLYIDADPMRLEQCIGNLLHNAVKFTKEGDSVLLSTRKEASSAVISVTDTGYGIHTDAIADLFEPFRQGYAVGESAGPGLGLGLAIAKGIAELHDGRIDAYSDGPGKGASFSVTLPLSQKGGVSAAPADAAEAKNGSVLKILLVEDNKDFVSLLSSILIQMGHSVFIAYDGISGLREARRVSPDILFCDIGLPGISGFEVAKRIKEDPQLRNIYLVALTSYASKNDIQLGEASGFDLYLPKPITIKKLREVLSTCFFRS</sequence>
<dbReference type="CDD" id="cd00082">
    <property type="entry name" value="HisKA"/>
    <property type="match status" value="1"/>
</dbReference>
<dbReference type="Gene3D" id="3.30.450.20">
    <property type="entry name" value="PAS domain"/>
    <property type="match status" value="3"/>
</dbReference>
<dbReference type="EMBL" id="FWXW01000007">
    <property type="protein sequence ID" value="SMC78971.1"/>
    <property type="molecule type" value="Genomic_DNA"/>
</dbReference>
<dbReference type="PANTHER" id="PTHR43547">
    <property type="entry name" value="TWO-COMPONENT HISTIDINE KINASE"/>
    <property type="match status" value="1"/>
</dbReference>
<dbReference type="InterPro" id="IPR000014">
    <property type="entry name" value="PAS"/>
</dbReference>
<proteinExistence type="predicted"/>
<feature type="domain" description="Response regulatory" evidence="12">
    <location>
        <begin position="694"/>
        <end position="810"/>
    </location>
</feature>
<organism evidence="15 16">
    <name type="scientific">Papillibacter cinnamivorans DSM 12816</name>
    <dbReference type="NCBI Taxonomy" id="1122930"/>
    <lineage>
        <taxon>Bacteria</taxon>
        <taxon>Bacillati</taxon>
        <taxon>Bacillota</taxon>
        <taxon>Clostridia</taxon>
        <taxon>Eubacteriales</taxon>
        <taxon>Oscillospiraceae</taxon>
        <taxon>Papillibacter</taxon>
    </lineage>
</organism>
<evidence type="ECO:0000256" key="4">
    <source>
        <dbReference type="ARBA" id="ARBA00022553"/>
    </source>
</evidence>
<dbReference type="Pfam" id="PF00512">
    <property type="entry name" value="HisKA"/>
    <property type="match status" value="1"/>
</dbReference>
<dbReference type="InterPro" id="IPR013767">
    <property type="entry name" value="PAS_fold"/>
</dbReference>
<evidence type="ECO:0000256" key="8">
    <source>
        <dbReference type="ARBA" id="ARBA00024867"/>
    </source>
</evidence>
<dbReference type="Proteomes" id="UP000192790">
    <property type="component" value="Unassembled WGS sequence"/>
</dbReference>
<dbReference type="InterPro" id="IPR001610">
    <property type="entry name" value="PAC"/>
</dbReference>
<dbReference type="InterPro" id="IPR004358">
    <property type="entry name" value="Sig_transdc_His_kin-like_C"/>
</dbReference>
<dbReference type="Pfam" id="PF13426">
    <property type="entry name" value="PAS_9"/>
    <property type="match status" value="1"/>
</dbReference>
<dbReference type="InterPro" id="IPR011006">
    <property type="entry name" value="CheY-like_superfamily"/>
</dbReference>
<feature type="domain" description="PAC" evidence="14">
    <location>
        <begin position="264"/>
        <end position="316"/>
    </location>
</feature>
<evidence type="ECO:0000256" key="2">
    <source>
        <dbReference type="ARBA" id="ARBA00012438"/>
    </source>
</evidence>
<feature type="domain" description="PAS" evidence="13">
    <location>
        <begin position="319"/>
        <end position="367"/>
    </location>
</feature>
<comment type="catalytic activity">
    <reaction evidence="1">
        <text>ATP + protein L-histidine = ADP + protein N-phospho-L-histidine.</text>
        <dbReference type="EC" id="2.7.13.3"/>
    </reaction>
</comment>
<feature type="region of interest" description="Disordered" evidence="10">
    <location>
        <begin position="1"/>
        <end position="29"/>
    </location>
</feature>
<evidence type="ECO:0000313" key="16">
    <source>
        <dbReference type="Proteomes" id="UP000192790"/>
    </source>
</evidence>
<dbReference type="Gene3D" id="3.30.565.10">
    <property type="entry name" value="Histidine kinase-like ATPase, C-terminal domain"/>
    <property type="match status" value="1"/>
</dbReference>
<dbReference type="PRINTS" id="PR00344">
    <property type="entry name" value="BCTRLSENSOR"/>
</dbReference>
<dbReference type="PROSITE" id="PS50113">
    <property type="entry name" value="PAC"/>
    <property type="match status" value="3"/>
</dbReference>
<dbReference type="Pfam" id="PF00989">
    <property type="entry name" value="PAS"/>
    <property type="match status" value="2"/>
</dbReference>
<reference evidence="15 16" key="1">
    <citation type="submission" date="2017-04" db="EMBL/GenBank/DDBJ databases">
        <authorList>
            <person name="Afonso C.L."/>
            <person name="Miller P.J."/>
            <person name="Scott M.A."/>
            <person name="Spackman E."/>
            <person name="Goraichik I."/>
            <person name="Dimitrov K.M."/>
            <person name="Suarez D.L."/>
            <person name="Swayne D.E."/>
        </authorList>
    </citation>
    <scope>NUCLEOTIDE SEQUENCE [LARGE SCALE GENOMIC DNA]</scope>
    <source>
        <strain evidence="15 16">DSM 12816</strain>
    </source>
</reference>
<dbReference type="SUPFAM" id="SSF55874">
    <property type="entry name" value="ATPase domain of HSP90 chaperone/DNA topoisomerase II/histidine kinase"/>
    <property type="match status" value="1"/>
</dbReference>
<dbReference type="InterPro" id="IPR035965">
    <property type="entry name" value="PAS-like_dom_sf"/>
</dbReference>
<dbReference type="SMART" id="SM00448">
    <property type="entry name" value="REC"/>
    <property type="match status" value="1"/>
</dbReference>
<keyword evidence="5" id="KW-0808">Transferase</keyword>
<dbReference type="SMART" id="SM00086">
    <property type="entry name" value="PAC"/>
    <property type="match status" value="3"/>
</dbReference>
<dbReference type="InterPro" id="IPR000700">
    <property type="entry name" value="PAS-assoc_C"/>
</dbReference>
<evidence type="ECO:0000259" key="13">
    <source>
        <dbReference type="PROSITE" id="PS50112"/>
    </source>
</evidence>
<dbReference type="SUPFAM" id="SSF47384">
    <property type="entry name" value="Homodimeric domain of signal transducing histidine kinase"/>
    <property type="match status" value="1"/>
</dbReference>
<dbReference type="Pfam" id="PF02518">
    <property type="entry name" value="HATPase_c"/>
    <property type="match status" value="1"/>
</dbReference>
<keyword evidence="6" id="KW-0418">Kinase</keyword>
<dbReference type="SUPFAM" id="SSF52172">
    <property type="entry name" value="CheY-like"/>
    <property type="match status" value="1"/>
</dbReference>
<dbReference type="EC" id="2.7.13.3" evidence="2"/>
<dbReference type="InterPro" id="IPR003594">
    <property type="entry name" value="HATPase_dom"/>
</dbReference>
<protein>
    <recommendedName>
        <fullName evidence="3">Stage 0 sporulation protein A homolog</fullName>
        <ecNumber evidence="2">2.7.13.3</ecNumber>
    </recommendedName>
</protein>
<evidence type="ECO:0000256" key="10">
    <source>
        <dbReference type="SAM" id="MobiDB-lite"/>
    </source>
</evidence>
<dbReference type="CDD" id="cd00130">
    <property type="entry name" value="PAS"/>
    <property type="match status" value="2"/>
</dbReference>
<accession>A0A1W2C1L3</accession>